<feature type="transmembrane region" description="Helical" evidence="9">
    <location>
        <begin position="55"/>
        <end position="73"/>
    </location>
</feature>
<dbReference type="InterPro" id="IPR003593">
    <property type="entry name" value="AAA+_ATPase"/>
</dbReference>
<evidence type="ECO:0000256" key="7">
    <source>
        <dbReference type="ARBA" id="ARBA00022989"/>
    </source>
</evidence>
<reference evidence="12 13" key="2">
    <citation type="journal article" date="2016" name="Genome Announc.">
        <title>Draft Genome Sequence of Oceanobacillus picturae Heshi-B3, Isolated from Fermented Rice Bran in a Traditional Japanese Seafood Dish.</title>
        <authorList>
            <person name="Akuzawa S."/>
            <person name="Nagaoka J."/>
            <person name="Kanekatsu M."/>
            <person name="Kanesaki Y."/>
            <person name="Suzuki T."/>
        </authorList>
    </citation>
    <scope>NUCLEOTIDE SEQUENCE [LARGE SCALE GENOMIC DNA]</scope>
    <source>
        <strain evidence="12 13">Heshi-B3</strain>
    </source>
</reference>
<keyword evidence="5" id="KW-0547">Nucleotide-binding</keyword>
<feature type="domain" description="ABC transmembrane type-1" evidence="11">
    <location>
        <begin position="16"/>
        <end position="300"/>
    </location>
</feature>
<evidence type="ECO:0000256" key="5">
    <source>
        <dbReference type="ARBA" id="ARBA00022741"/>
    </source>
</evidence>
<keyword evidence="7 9" id="KW-1133">Transmembrane helix</keyword>
<keyword evidence="8 9" id="KW-0472">Membrane</keyword>
<dbReference type="SUPFAM" id="SSF52540">
    <property type="entry name" value="P-loop containing nucleoside triphosphate hydrolases"/>
    <property type="match status" value="1"/>
</dbReference>
<dbReference type="GO" id="GO:0005886">
    <property type="term" value="C:plasma membrane"/>
    <property type="evidence" value="ECO:0007669"/>
    <property type="project" value="UniProtKB-SubCell"/>
</dbReference>
<keyword evidence="2" id="KW-0813">Transport</keyword>
<dbReference type="InterPro" id="IPR011527">
    <property type="entry name" value="ABC1_TM_dom"/>
</dbReference>
<organism evidence="12 13">
    <name type="scientific">Oceanobacillus picturae</name>
    <dbReference type="NCBI Taxonomy" id="171693"/>
    <lineage>
        <taxon>Bacteria</taxon>
        <taxon>Bacillati</taxon>
        <taxon>Bacillota</taxon>
        <taxon>Bacilli</taxon>
        <taxon>Bacillales</taxon>
        <taxon>Bacillaceae</taxon>
        <taxon>Oceanobacillus</taxon>
    </lineage>
</organism>
<feature type="transmembrane region" description="Helical" evidence="9">
    <location>
        <begin position="263"/>
        <end position="281"/>
    </location>
</feature>
<evidence type="ECO:0000256" key="6">
    <source>
        <dbReference type="ARBA" id="ARBA00022840"/>
    </source>
</evidence>
<keyword evidence="4 9" id="KW-0812">Transmembrane</keyword>
<dbReference type="EMBL" id="BBXV01000020">
    <property type="protein sequence ID" value="GAQ17758.1"/>
    <property type="molecule type" value="Genomic_DNA"/>
</dbReference>
<dbReference type="OrthoDB" id="9806127at2"/>
<evidence type="ECO:0000313" key="12">
    <source>
        <dbReference type="EMBL" id="GAQ17758.1"/>
    </source>
</evidence>
<comment type="caution">
    <text evidence="12">The sequence shown here is derived from an EMBL/GenBank/DDBJ whole genome shotgun (WGS) entry which is preliminary data.</text>
</comment>
<dbReference type="Pfam" id="PF00664">
    <property type="entry name" value="ABC_membrane"/>
    <property type="match status" value="1"/>
</dbReference>
<evidence type="ECO:0000256" key="3">
    <source>
        <dbReference type="ARBA" id="ARBA00022475"/>
    </source>
</evidence>
<dbReference type="PANTHER" id="PTHR24221">
    <property type="entry name" value="ATP-BINDING CASSETTE SUB-FAMILY B"/>
    <property type="match status" value="1"/>
</dbReference>
<keyword evidence="6 12" id="KW-0067">ATP-binding</keyword>
<dbReference type="Pfam" id="PF00005">
    <property type="entry name" value="ABC_tran"/>
    <property type="match status" value="1"/>
</dbReference>
<dbReference type="InterPro" id="IPR003439">
    <property type="entry name" value="ABC_transporter-like_ATP-bd"/>
</dbReference>
<evidence type="ECO:0000313" key="13">
    <source>
        <dbReference type="Proteomes" id="UP000052946"/>
    </source>
</evidence>
<feature type="domain" description="ABC transporter" evidence="10">
    <location>
        <begin position="335"/>
        <end position="570"/>
    </location>
</feature>
<evidence type="ECO:0000256" key="4">
    <source>
        <dbReference type="ARBA" id="ARBA00022692"/>
    </source>
</evidence>
<evidence type="ECO:0000259" key="10">
    <source>
        <dbReference type="PROSITE" id="PS50893"/>
    </source>
</evidence>
<comment type="subcellular location">
    <subcellularLocation>
        <location evidence="1">Cell membrane</location>
        <topology evidence="1">Multi-pass membrane protein</topology>
    </subcellularLocation>
</comment>
<dbReference type="SUPFAM" id="SSF90123">
    <property type="entry name" value="ABC transporter transmembrane region"/>
    <property type="match status" value="1"/>
</dbReference>
<proteinExistence type="predicted"/>
<dbReference type="InterPro" id="IPR039421">
    <property type="entry name" value="Type_1_exporter"/>
</dbReference>
<dbReference type="PANTHER" id="PTHR24221:SF590">
    <property type="entry name" value="COMPONENT LINKED WITH THE ASSEMBLY OF CYTOCHROME' TRANSPORT TRANSMEMBRANE ATP-BINDING PROTEIN ABC TRANSPORTER CYDD-RELATED"/>
    <property type="match status" value="1"/>
</dbReference>
<dbReference type="NCBIfam" id="TIGR02857">
    <property type="entry name" value="CydD"/>
    <property type="match status" value="1"/>
</dbReference>
<dbReference type="GO" id="GO:0140359">
    <property type="term" value="F:ABC-type transporter activity"/>
    <property type="evidence" value="ECO:0007669"/>
    <property type="project" value="InterPro"/>
</dbReference>
<dbReference type="CDD" id="cd18584">
    <property type="entry name" value="ABC_6TM_AarD_CydD"/>
    <property type="match status" value="1"/>
</dbReference>
<dbReference type="PROSITE" id="PS00211">
    <property type="entry name" value="ABC_TRANSPORTER_1"/>
    <property type="match status" value="1"/>
</dbReference>
<feature type="transmembrane region" description="Helical" evidence="9">
    <location>
        <begin position="236"/>
        <end position="257"/>
    </location>
</feature>
<evidence type="ECO:0000259" key="11">
    <source>
        <dbReference type="PROSITE" id="PS50929"/>
    </source>
</evidence>
<dbReference type="PROSITE" id="PS50893">
    <property type="entry name" value="ABC_TRANSPORTER_2"/>
    <property type="match status" value="1"/>
</dbReference>
<reference evidence="13" key="1">
    <citation type="submission" date="2015-07" db="EMBL/GenBank/DDBJ databases">
        <title>Draft Genome Sequence of Oceanobacillus picturae Heshi-B3 that Was Isolated from Fermented Rice Bran with Aging Salted Mackerel, Which Was Named Heshiko as Traditional Fermented Seafood in Japan.</title>
        <authorList>
            <person name="Akuzawa S."/>
            <person name="Nakagawa J."/>
            <person name="Kanekatsu T."/>
            <person name="Kanesaki Y."/>
            <person name="Suzuki T."/>
        </authorList>
    </citation>
    <scope>NUCLEOTIDE SEQUENCE [LARGE SCALE GENOMIC DNA]</scope>
    <source>
        <strain evidence="13">Heshi-B3</strain>
    </source>
</reference>
<protein>
    <submittedName>
        <fullName evidence="12">ATP-binding/permease protein CydD</fullName>
    </submittedName>
</protein>
<sequence>MDKLKAMMKQQKKRMALLVLFALIAGTMVIAQAYLLVIIIEDAFLGDANLTDALPWLGILLLVLLFRTGSTYLSGRTGVKIGAHAKAEFRQSLLHQYKVTPVQASITGQSGGKVSILMDAVDEVESYFSSYIPQVIQSSLIPLLILIVVFTQHVNSGLIMIITAPFIPIFMIIIGMQTQKKSEEQLDKLASFSGGFLDTLQGLTTLKLFGRARKQKQTIEKSSLGFRDATMEILKVAFTSSFMLELISMLSIGIIALEIALQLILFDGITFFVGFLILILAPEFYTSLKELGSAFHNGQSSIGAAKKIAEELTESDNEITWGEKEFSEVHQPPNLKLNQVSFSYGVDQFHLSAIEASLPPYSSVAIVGRSGSGKSTLLHLLAGLLPLSEGNIFADGSPLSDYKEAEWFSKLSYISQHPYIFSGTFAENIAIGSTNDASREAIQAAAEQAGIMDLVQSLEKGLDTRVGEAGRGLSGGEKQRLALARAFLNQPSLILFDEPTTGLDLKTERILQNSIRKLSENATIITVAHRLHTIKNADQILFLEEGKLAGKGTHEELVASLPAYASMVSVQQGGTA</sequence>
<evidence type="ECO:0000256" key="2">
    <source>
        <dbReference type="ARBA" id="ARBA00022448"/>
    </source>
</evidence>
<dbReference type="GO" id="GO:0005524">
    <property type="term" value="F:ATP binding"/>
    <property type="evidence" value="ECO:0007669"/>
    <property type="project" value="UniProtKB-KW"/>
</dbReference>
<accession>A0A0U9H551</accession>
<dbReference type="SMART" id="SM00382">
    <property type="entry name" value="AAA"/>
    <property type="match status" value="1"/>
</dbReference>
<gene>
    <name evidence="12" type="ORF">OPHB3_1683</name>
</gene>
<dbReference type="GO" id="GO:0042883">
    <property type="term" value="P:cysteine transport"/>
    <property type="evidence" value="ECO:0007669"/>
    <property type="project" value="InterPro"/>
</dbReference>
<dbReference type="Gene3D" id="1.20.1560.10">
    <property type="entry name" value="ABC transporter type 1, transmembrane domain"/>
    <property type="match status" value="1"/>
</dbReference>
<evidence type="ECO:0000256" key="1">
    <source>
        <dbReference type="ARBA" id="ARBA00004651"/>
    </source>
</evidence>
<evidence type="ECO:0000256" key="8">
    <source>
        <dbReference type="ARBA" id="ARBA00023136"/>
    </source>
</evidence>
<dbReference type="GO" id="GO:0016887">
    <property type="term" value="F:ATP hydrolysis activity"/>
    <property type="evidence" value="ECO:0007669"/>
    <property type="project" value="InterPro"/>
</dbReference>
<dbReference type="InterPro" id="IPR036640">
    <property type="entry name" value="ABC1_TM_sf"/>
</dbReference>
<evidence type="ECO:0000256" key="9">
    <source>
        <dbReference type="SAM" id="Phobius"/>
    </source>
</evidence>
<dbReference type="InterPro" id="IPR014216">
    <property type="entry name" value="ABC_transptr_CydD"/>
</dbReference>
<keyword evidence="3" id="KW-1003">Cell membrane</keyword>
<feature type="transmembrane region" description="Helical" evidence="9">
    <location>
        <begin position="157"/>
        <end position="176"/>
    </location>
</feature>
<feature type="transmembrane region" description="Helical" evidence="9">
    <location>
        <begin position="131"/>
        <end position="151"/>
    </location>
</feature>
<dbReference type="PROSITE" id="PS50929">
    <property type="entry name" value="ABC_TM1F"/>
    <property type="match status" value="1"/>
</dbReference>
<dbReference type="Gene3D" id="3.40.50.300">
    <property type="entry name" value="P-loop containing nucleotide triphosphate hydrolases"/>
    <property type="match status" value="1"/>
</dbReference>
<name>A0A0U9H551_9BACI</name>
<dbReference type="AlphaFoldDB" id="A0A0U9H551"/>
<dbReference type="InterPro" id="IPR027417">
    <property type="entry name" value="P-loop_NTPase"/>
</dbReference>
<dbReference type="FunFam" id="3.40.50.300:FF:000854">
    <property type="entry name" value="Multidrug ABC transporter ATP-binding protein"/>
    <property type="match status" value="1"/>
</dbReference>
<dbReference type="Proteomes" id="UP000052946">
    <property type="component" value="Unassembled WGS sequence"/>
</dbReference>
<dbReference type="InterPro" id="IPR017871">
    <property type="entry name" value="ABC_transporter-like_CS"/>
</dbReference>
<dbReference type="RefSeq" id="WP_058950031.1">
    <property type="nucleotide sequence ID" value="NZ_BBXV01000020.1"/>
</dbReference>